<feature type="domain" description="Heterokaryon incompatibility" evidence="1">
    <location>
        <begin position="58"/>
        <end position="205"/>
    </location>
</feature>
<dbReference type="OrthoDB" id="194358at2759"/>
<evidence type="ECO:0000313" key="3">
    <source>
        <dbReference type="Proteomes" id="UP000030651"/>
    </source>
</evidence>
<dbReference type="InParanoid" id="W3X9X5"/>
<dbReference type="eggNOG" id="ENOG502SPU6">
    <property type="taxonomic scope" value="Eukaryota"/>
</dbReference>
<protein>
    <recommendedName>
        <fullName evidence="1">Heterokaryon incompatibility domain-containing protein</fullName>
    </recommendedName>
</protein>
<dbReference type="GeneID" id="19269713"/>
<dbReference type="PANTHER" id="PTHR24148:SF82">
    <property type="entry name" value="HETEROKARYON INCOMPATIBILITY DOMAIN-CONTAINING PROTEIN"/>
    <property type="match status" value="1"/>
</dbReference>
<dbReference type="InterPro" id="IPR010730">
    <property type="entry name" value="HET"/>
</dbReference>
<evidence type="ECO:0000313" key="2">
    <source>
        <dbReference type="EMBL" id="ETS82824.1"/>
    </source>
</evidence>
<reference evidence="3" key="1">
    <citation type="journal article" date="2015" name="BMC Genomics">
        <title>Genomic and transcriptomic analysis of the endophytic fungus Pestalotiopsis fici reveals its lifestyle and high potential for synthesis of natural products.</title>
        <authorList>
            <person name="Wang X."/>
            <person name="Zhang X."/>
            <person name="Liu L."/>
            <person name="Xiang M."/>
            <person name="Wang W."/>
            <person name="Sun X."/>
            <person name="Che Y."/>
            <person name="Guo L."/>
            <person name="Liu G."/>
            <person name="Guo L."/>
            <person name="Wang C."/>
            <person name="Yin W.B."/>
            <person name="Stadler M."/>
            <person name="Zhang X."/>
            <person name="Liu X."/>
        </authorList>
    </citation>
    <scope>NUCLEOTIDE SEQUENCE [LARGE SCALE GENOMIC DNA]</scope>
    <source>
        <strain evidence="3">W106-1 / CGMCC3.15140</strain>
    </source>
</reference>
<dbReference type="InterPro" id="IPR052895">
    <property type="entry name" value="HetReg/Transcr_Mod"/>
</dbReference>
<name>W3X9X5_PESFW</name>
<dbReference type="Pfam" id="PF06985">
    <property type="entry name" value="HET"/>
    <property type="match status" value="1"/>
</dbReference>
<dbReference type="RefSeq" id="XP_007831472.1">
    <property type="nucleotide sequence ID" value="XM_007833281.1"/>
</dbReference>
<dbReference type="PANTHER" id="PTHR24148">
    <property type="entry name" value="ANKYRIN REPEAT DOMAIN-CONTAINING PROTEIN 39 HOMOLOG-RELATED"/>
    <property type="match status" value="1"/>
</dbReference>
<organism evidence="2 3">
    <name type="scientific">Pestalotiopsis fici (strain W106-1 / CGMCC3.15140)</name>
    <dbReference type="NCBI Taxonomy" id="1229662"/>
    <lineage>
        <taxon>Eukaryota</taxon>
        <taxon>Fungi</taxon>
        <taxon>Dikarya</taxon>
        <taxon>Ascomycota</taxon>
        <taxon>Pezizomycotina</taxon>
        <taxon>Sordariomycetes</taxon>
        <taxon>Xylariomycetidae</taxon>
        <taxon>Amphisphaeriales</taxon>
        <taxon>Sporocadaceae</taxon>
        <taxon>Pestalotiopsis</taxon>
    </lineage>
</organism>
<keyword evidence="3" id="KW-1185">Reference proteome</keyword>
<proteinExistence type="predicted"/>
<dbReference type="HOGENOM" id="CLU_004184_7_2_1"/>
<dbReference type="Proteomes" id="UP000030651">
    <property type="component" value="Unassembled WGS sequence"/>
</dbReference>
<gene>
    <name evidence="2" type="ORF">PFICI_04700</name>
</gene>
<sequence length="498" mass="57102">MEMSDNGLLSTGPKVYIHKPLLLSASIRILELLPSRDRDSPIHCKIREFALTENRHSYDALSYVWGPPTDVRPVVLDDAILHVTVNCWSALRHLRHKYYKRMLWVDAICIDQRNTSDAIQERSKQIKLMGKVYQWAKRVIIWLGPGNDATWATLATAQALSFLSGKRSSEATANVETGTLSNKYYAELIDMMQNPWFVRVWTIQEMALARRRVVRRGDSEWSWLSFQMMQHGIMTSIGLQNWEVLERSELTQLMFTILPSRWLTFRMKWYHKVFDRSGPSRIGRELNKGLELKVLSSLMVHKATEAIDKVYSVYRILELMYIKIPEPDYNKSALEAYKETTRCWIRSRQDLAILLIAARPTSHGEGPSWVPDWGQDVPPNRARWLDSMATKPLLDNLASKRHYQASKQSRAYLQKGNSIEIPGQLPVSGKLLGKVSIGVTTKNFSRDLSPALFDAASLSELSKDWVEAFCIWSVMVSQLTSYPNGETPIEAFYECIIG</sequence>
<dbReference type="STRING" id="1229662.W3X9X5"/>
<evidence type="ECO:0000259" key="1">
    <source>
        <dbReference type="Pfam" id="PF06985"/>
    </source>
</evidence>
<dbReference type="KEGG" id="pfy:PFICI_04700"/>
<accession>W3X9X5</accession>
<dbReference type="EMBL" id="KI912111">
    <property type="protein sequence ID" value="ETS82824.1"/>
    <property type="molecule type" value="Genomic_DNA"/>
</dbReference>
<dbReference type="AlphaFoldDB" id="W3X9X5"/>